<dbReference type="AlphaFoldDB" id="A0A5N5CVC1"/>
<organism evidence="4 5">
    <name type="scientific">Lasiodiplodia theobromae</name>
    <dbReference type="NCBI Taxonomy" id="45133"/>
    <lineage>
        <taxon>Eukaryota</taxon>
        <taxon>Fungi</taxon>
        <taxon>Dikarya</taxon>
        <taxon>Ascomycota</taxon>
        <taxon>Pezizomycotina</taxon>
        <taxon>Dothideomycetes</taxon>
        <taxon>Dothideomycetes incertae sedis</taxon>
        <taxon>Botryosphaeriales</taxon>
        <taxon>Botryosphaeriaceae</taxon>
        <taxon>Lasiodiplodia</taxon>
    </lineage>
</organism>
<dbReference type="InterPro" id="IPR036291">
    <property type="entry name" value="NAD(P)-bd_dom_sf"/>
</dbReference>
<dbReference type="PANTHER" id="PTHR47706:SF9">
    <property type="entry name" value="NMRA-LIKE DOMAIN-CONTAINING PROTEIN-RELATED"/>
    <property type="match status" value="1"/>
</dbReference>
<dbReference type="PANTHER" id="PTHR47706">
    <property type="entry name" value="NMRA-LIKE FAMILY PROTEIN"/>
    <property type="match status" value="1"/>
</dbReference>
<keyword evidence="1" id="KW-0521">NADP</keyword>
<dbReference type="OrthoDB" id="419598at2759"/>
<evidence type="ECO:0000256" key="2">
    <source>
        <dbReference type="ARBA" id="ARBA00023002"/>
    </source>
</evidence>
<name>A0A5N5CVC1_9PEZI</name>
<evidence type="ECO:0000313" key="4">
    <source>
        <dbReference type="EMBL" id="KAB2569298.1"/>
    </source>
</evidence>
<accession>A0A5N5CVC1</accession>
<dbReference type="GO" id="GO:0016491">
    <property type="term" value="F:oxidoreductase activity"/>
    <property type="evidence" value="ECO:0007669"/>
    <property type="project" value="UniProtKB-KW"/>
</dbReference>
<gene>
    <name evidence="4" type="primary">PLR3_0</name>
    <name evidence="4" type="ORF">DBV05_g12026</name>
</gene>
<feature type="domain" description="NmrA-like" evidence="3">
    <location>
        <begin position="5"/>
        <end position="257"/>
    </location>
</feature>
<evidence type="ECO:0000256" key="1">
    <source>
        <dbReference type="ARBA" id="ARBA00022857"/>
    </source>
</evidence>
<dbReference type="Proteomes" id="UP000325902">
    <property type="component" value="Unassembled WGS sequence"/>
</dbReference>
<keyword evidence="5" id="KW-1185">Reference proteome</keyword>
<comment type="caution">
    <text evidence="4">The sequence shown here is derived from an EMBL/GenBank/DDBJ whole genome shotgun (WGS) entry which is preliminary data.</text>
</comment>
<dbReference type="EMBL" id="VCHE01000204">
    <property type="protein sequence ID" value="KAB2569298.1"/>
    <property type="molecule type" value="Genomic_DNA"/>
</dbReference>
<dbReference type="InterPro" id="IPR051609">
    <property type="entry name" value="NmrA/Isoflavone_reductase-like"/>
</dbReference>
<reference evidence="4 5" key="1">
    <citation type="journal article" date="2019" name="Sci. Rep.">
        <title>A multi-omics analysis of the grapevine pathogen Lasiodiplodia theobromae reveals that temperature affects the expression of virulence- and pathogenicity-related genes.</title>
        <authorList>
            <person name="Felix C."/>
            <person name="Meneses R."/>
            <person name="Goncalves M.F.M."/>
            <person name="Tilleman L."/>
            <person name="Duarte A.S."/>
            <person name="Jorrin-Novo J.V."/>
            <person name="Van de Peer Y."/>
            <person name="Deforce D."/>
            <person name="Van Nieuwerburgh F."/>
            <person name="Esteves A.C."/>
            <person name="Alves A."/>
        </authorList>
    </citation>
    <scope>NUCLEOTIDE SEQUENCE [LARGE SCALE GENOMIC DNA]</scope>
    <source>
        <strain evidence="4 5">LA-SOL3</strain>
    </source>
</reference>
<dbReference type="SUPFAM" id="SSF51735">
    <property type="entry name" value="NAD(P)-binding Rossmann-fold domains"/>
    <property type="match status" value="1"/>
</dbReference>
<evidence type="ECO:0000313" key="5">
    <source>
        <dbReference type="Proteomes" id="UP000325902"/>
    </source>
</evidence>
<dbReference type="Gene3D" id="3.40.50.720">
    <property type="entry name" value="NAD(P)-binding Rossmann-like Domain"/>
    <property type="match status" value="1"/>
</dbReference>
<protein>
    <submittedName>
        <fullName evidence="4">Putative pinoresinol-lariciresinol reductase 3</fullName>
    </submittedName>
</protein>
<dbReference type="Gene3D" id="3.90.25.10">
    <property type="entry name" value="UDP-galactose 4-epimerase, domain 1"/>
    <property type="match status" value="1"/>
</dbReference>
<keyword evidence="2" id="KW-0560">Oxidoreductase</keyword>
<dbReference type="Pfam" id="PF05368">
    <property type="entry name" value="NmrA"/>
    <property type="match status" value="1"/>
</dbReference>
<proteinExistence type="predicted"/>
<sequence>MAPIKVAILGATGETGSSIVNGLLESSTPFEVTALIRPASLTKPKTLDLQNRGMTIIPYDTSANAQQDDEQAIQALRGIDVVIAAVGPDGMDAQLALATAAKAAGVQRFVPSFFATAAPPRGVVDVRGKKEDVLDHVKKLGLGYTVIDIGWWMHGFVPALPSGRTEYVRVEILTMKGGPNVLPGNGDVPTAVTATEDVGRFVARVIADERTLNKMVFVYGEVVTPNQAYELMERLSGEKIERRYLDGPEIMAEIPDVKEALANGEADMLAILKHHVLQYYYSIGVRRDNNPEYAEYLGYLDGKKLYPDLKGVSLEEFFQSILDGKAKRPYTNHS</sequence>
<dbReference type="InterPro" id="IPR008030">
    <property type="entry name" value="NmrA-like"/>
</dbReference>
<evidence type="ECO:0000259" key="3">
    <source>
        <dbReference type="Pfam" id="PF05368"/>
    </source>
</evidence>